<keyword evidence="5" id="KW-0547">Nucleotide-binding</keyword>
<gene>
    <name evidence="8" type="ORF">GCM10009107_38590</name>
</gene>
<dbReference type="PANTHER" id="PTHR43790">
    <property type="entry name" value="CARBOHYDRATE TRANSPORT ATP-BINDING PROTEIN MG119-RELATED"/>
    <property type="match status" value="1"/>
</dbReference>
<evidence type="ECO:0000256" key="6">
    <source>
        <dbReference type="ARBA" id="ARBA00022840"/>
    </source>
</evidence>
<dbReference type="SUPFAM" id="SSF52540">
    <property type="entry name" value="P-loop containing nucleoside triphosphate hydrolases"/>
    <property type="match status" value="1"/>
</dbReference>
<comment type="caution">
    <text evidence="8">The sequence shown here is derived from an EMBL/GenBank/DDBJ whole genome shotgun (WGS) entry which is preliminary data.</text>
</comment>
<evidence type="ECO:0000256" key="2">
    <source>
        <dbReference type="ARBA" id="ARBA00022475"/>
    </source>
</evidence>
<dbReference type="InterPro" id="IPR027417">
    <property type="entry name" value="P-loop_NTPase"/>
</dbReference>
<dbReference type="EMBL" id="BAAAEW010000025">
    <property type="protein sequence ID" value="GAA0758253.1"/>
    <property type="molecule type" value="Genomic_DNA"/>
</dbReference>
<keyword evidence="6 8" id="KW-0067">ATP-binding</keyword>
<dbReference type="Pfam" id="PF00005">
    <property type="entry name" value="ABC_tran"/>
    <property type="match status" value="1"/>
</dbReference>
<dbReference type="PROSITE" id="PS50893">
    <property type="entry name" value="ABC_TRANSPORTER_2"/>
    <property type="match status" value="1"/>
</dbReference>
<dbReference type="PANTHER" id="PTHR43790:SF9">
    <property type="entry name" value="GALACTOFURANOSE TRANSPORTER ATP-BINDING PROTEIN YTFR"/>
    <property type="match status" value="1"/>
</dbReference>
<evidence type="ECO:0000256" key="1">
    <source>
        <dbReference type="ARBA" id="ARBA00022448"/>
    </source>
</evidence>
<dbReference type="CDD" id="cd03216">
    <property type="entry name" value="ABC_Carb_Monos_I"/>
    <property type="match status" value="1"/>
</dbReference>
<dbReference type="RefSeq" id="WP_141288284.1">
    <property type="nucleotide sequence ID" value="NZ_BAAAEW010000025.1"/>
</dbReference>
<accession>A0ABN1K8K3</accession>
<keyword evidence="1" id="KW-0813">Transport</keyword>
<evidence type="ECO:0000313" key="8">
    <source>
        <dbReference type="EMBL" id="GAA0758253.1"/>
    </source>
</evidence>
<organism evidence="8 9">
    <name type="scientific">Ideonella azotifigens</name>
    <dbReference type="NCBI Taxonomy" id="513160"/>
    <lineage>
        <taxon>Bacteria</taxon>
        <taxon>Pseudomonadati</taxon>
        <taxon>Pseudomonadota</taxon>
        <taxon>Betaproteobacteria</taxon>
        <taxon>Burkholderiales</taxon>
        <taxon>Sphaerotilaceae</taxon>
        <taxon>Ideonella</taxon>
    </lineage>
</organism>
<proteinExistence type="predicted"/>
<dbReference type="InterPro" id="IPR050107">
    <property type="entry name" value="ABC_carbohydrate_import_ATPase"/>
</dbReference>
<evidence type="ECO:0000256" key="3">
    <source>
        <dbReference type="ARBA" id="ARBA00022597"/>
    </source>
</evidence>
<dbReference type="InterPro" id="IPR003439">
    <property type="entry name" value="ABC_transporter-like_ATP-bd"/>
</dbReference>
<keyword evidence="9" id="KW-1185">Reference proteome</keyword>
<reference evidence="8 9" key="1">
    <citation type="journal article" date="2019" name="Int. J. Syst. Evol. Microbiol.">
        <title>The Global Catalogue of Microorganisms (GCM) 10K type strain sequencing project: providing services to taxonomists for standard genome sequencing and annotation.</title>
        <authorList>
            <consortium name="The Broad Institute Genomics Platform"/>
            <consortium name="The Broad Institute Genome Sequencing Center for Infectious Disease"/>
            <person name="Wu L."/>
            <person name="Ma J."/>
        </authorList>
    </citation>
    <scope>NUCLEOTIDE SEQUENCE [LARGE SCALE GENOMIC DNA]</scope>
    <source>
        <strain evidence="8 9">JCM 15503</strain>
    </source>
</reference>
<feature type="domain" description="ABC transporter" evidence="7">
    <location>
        <begin position="12"/>
        <end position="249"/>
    </location>
</feature>
<name>A0ABN1K8K3_9BURK</name>
<dbReference type="Proteomes" id="UP001500279">
    <property type="component" value="Unassembled WGS sequence"/>
</dbReference>
<evidence type="ECO:0000259" key="7">
    <source>
        <dbReference type="PROSITE" id="PS50893"/>
    </source>
</evidence>
<evidence type="ECO:0000256" key="4">
    <source>
        <dbReference type="ARBA" id="ARBA00022737"/>
    </source>
</evidence>
<keyword evidence="2" id="KW-0472">Membrane</keyword>
<keyword evidence="2" id="KW-1003">Cell membrane</keyword>
<sequence>MRDNFSGLPRLVEVDRVSKHFGGVMAVDDVSCDLRPGEVVGLLGHNGAGKSTLIKMLSGVYAPDSGEFRVEGKPVAFASPRDARAAGIETIHQTLALADNLDAAANLFLGRELMTRWGTLDTPRMEHEARQIIAKLNPHFTQLHRPVKAMSGGQRQTVAIARALYFNARILIMDEPCAALGPAETRMVIDTIHRLKAQGIGIFLISHDMPDVFEVCDRVTVMKNGHVVGTEAVADVTQDEVLGMIIGGRQPAHRTARNPDLQPVLATGT</sequence>
<dbReference type="InterPro" id="IPR003593">
    <property type="entry name" value="AAA+_ATPase"/>
</dbReference>
<dbReference type="GO" id="GO:0005524">
    <property type="term" value="F:ATP binding"/>
    <property type="evidence" value="ECO:0007669"/>
    <property type="project" value="UniProtKB-KW"/>
</dbReference>
<keyword evidence="4" id="KW-0677">Repeat</keyword>
<protein>
    <submittedName>
        <fullName evidence="8">ATP-binding cassette domain-containing protein</fullName>
    </submittedName>
</protein>
<evidence type="ECO:0000256" key="5">
    <source>
        <dbReference type="ARBA" id="ARBA00022741"/>
    </source>
</evidence>
<evidence type="ECO:0000313" key="9">
    <source>
        <dbReference type="Proteomes" id="UP001500279"/>
    </source>
</evidence>
<keyword evidence="3" id="KW-0762">Sugar transport</keyword>
<dbReference type="SMART" id="SM00382">
    <property type="entry name" value="AAA"/>
    <property type="match status" value="1"/>
</dbReference>
<dbReference type="Gene3D" id="3.40.50.300">
    <property type="entry name" value="P-loop containing nucleotide triphosphate hydrolases"/>
    <property type="match status" value="1"/>
</dbReference>